<evidence type="ECO:0000313" key="8">
    <source>
        <dbReference type="EMBL" id="AJA90297.1"/>
    </source>
</evidence>
<keyword evidence="5 6" id="KW-0687">Ribonucleoprotein</keyword>
<evidence type="ECO:0000313" key="9">
    <source>
        <dbReference type="Proteomes" id="UP000030940"/>
    </source>
</evidence>
<dbReference type="GO" id="GO:0019843">
    <property type="term" value="F:rRNA binding"/>
    <property type="evidence" value="ECO:0007669"/>
    <property type="project" value="UniProtKB-UniRule"/>
</dbReference>
<dbReference type="InterPro" id="IPR019984">
    <property type="entry name" value="Ribosomal_uS17_bact/chlr"/>
</dbReference>
<reference evidence="8 9" key="1">
    <citation type="journal article" date="2015" name="Genome Announc.">
        <title>Genome Sequence of Borrelia chilensis VA1, a South American Member of the Lyme Borreliosis Group.</title>
        <authorList>
            <person name="Huang W."/>
            <person name="Ojaimi C."/>
            <person name="Fallon J.T."/>
            <person name="Travisany D."/>
            <person name="Maass A."/>
            <person name="Ivanova L."/>
            <person name="Tomova A."/>
            <person name="Gonzalez-Acuna D."/>
            <person name="Godfrey H.P."/>
            <person name="Cabello F.C."/>
        </authorList>
    </citation>
    <scope>NUCLEOTIDE SEQUENCE [LARGE SCALE GENOMIC DNA]</scope>
    <source>
        <strain evidence="8 9">VA1</strain>
    </source>
</reference>
<dbReference type="InterPro" id="IPR012340">
    <property type="entry name" value="NA-bd_OB-fold"/>
</dbReference>
<dbReference type="GO" id="GO:0003735">
    <property type="term" value="F:structural constituent of ribosome"/>
    <property type="evidence" value="ECO:0007669"/>
    <property type="project" value="UniProtKB-UniRule"/>
</dbReference>
<dbReference type="CDD" id="cd00364">
    <property type="entry name" value="Ribosomal_uS17"/>
    <property type="match status" value="1"/>
</dbReference>
<dbReference type="GO" id="GO:0022627">
    <property type="term" value="C:cytosolic small ribosomal subunit"/>
    <property type="evidence" value="ECO:0007669"/>
    <property type="project" value="UniProtKB-UniRule"/>
</dbReference>
<keyword evidence="9" id="KW-1185">Reference proteome</keyword>
<accession>A0A0A7V237</accession>
<dbReference type="EMBL" id="CP009910">
    <property type="protein sequence ID" value="AJA90297.1"/>
    <property type="molecule type" value="Genomic_DNA"/>
</dbReference>
<evidence type="ECO:0000256" key="2">
    <source>
        <dbReference type="ARBA" id="ARBA00022730"/>
    </source>
</evidence>
<keyword evidence="2 6" id="KW-0699">rRNA-binding</keyword>
<dbReference type="InterPro" id="IPR000266">
    <property type="entry name" value="Ribosomal_uS17"/>
</dbReference>
<evidence type="ECO:0000256" key="3">
    <source>
        <dbReference type="ARBA" id="ARBA00022884"/>
    </source>
</evidence>
<dbReference type="GO" id="GO:0006412">
    <property type="term" value="P:translation"/>
    <property type="evidence" value="ECO:0007669"/>
    <property type="project" value="UniProtKB-UniRule"/>
</dbReference>
<dbReference type="Proteomes" id="UP000030940">
    <property type="component" value="Chromosome"/>
</dbReference>
<dbReference type="PROSITE" id="PS00056">
    <property type="entry name" value="RIBOSOMAL_S17"/>
    <property type="match status" value="1"/>
</dbReference>
<dbReference type="SUPFAM" id="SSF50249">
    <property type="entry name" value="Nucleic acid-binding proteins"/>
    <property type="match status" value="1"/>
</dbReference>
<dbReference type="HAMAP" id="MF_01345_B">
    <property type="entry name" value="Ribosomal_uS17_B"/>
    <property type="match status" value="1"/>
</dbReference>
<comment type="similarity">
    <text evidence="1 6 7">Belongs to the universal ribosomal protein uS17 family.</text>
</comment>
<dbReference type="AlphaFoldDB" id="A0A0A7V237"/>
<dbReference type="NCBIfam" id="TIGR03635">
    <property type="entry name" value="uS17_bact"/>
    <property type="match status" value="1"/>
</dbReference>
<dbReference type="NCBIfam" id="NF004123">
    <property type="entry name" value="PRK05610.1"/>
    <property type="match status" value="1"/>
</dbReference>
<evidence type="ECO:0000256" key="5">
    <source>
        <dbReference type="ARBA" id="ARBA00023274"/>
    </source>
</evidence>
<proteinExistence type="inferred from homology"/>
<comment type="function">
    <text evidence="6">One of the primary rRNA binding proteins, it binds specifically to the 5'-end of 16S ribosomal RNA.</text>
</comment>
<protein>
    <recommendedName>
        <fullName evidence="6">Small ribosomal subunit protein uS17</fullName>
    </recommendedName>
</protein>
<evidence type="ECO:0000256" key="4">
    <source>
        <dbReference type="ARBA" id="ARBA00022980"/>
    </source>
</evidence>
<evidence type="ECO:0000256" key="6">
    <source>
        <dbReference type="HAMAP-Rule" id="MF_01345"/>
    </source>
</evidence>
<dbReference type="HOGENOM" id="CLU_073626_1_0_12"/>
<evidence type="ECO:0000256" key="7">
    <source>
        <dbReference type="RuleBase" id="RU003872"/>
    </source>
</evidence>
<organism evidence="8 9">
    <name type="scientific">Borreliella chilensis</name>
    <dbReference type="NCBI Taxonomy" id="1245910"/>
    <lineage>
        <taxon>Bacteria</taxon>
        <taxon>Pseudomonadati</taxon>
        <taxon>Spirochaetota</taxon>
        <taxon>Spirochaetia</taxon>
        <taxon>Spirochaetales</taxon>
        <taxon>Borreliaceae</taxon>
        <taxon>Borreliella</taxon>
    </lineage>
</organism>
<gene>
    <name evidence="6" type="primary">rpsQ</name>
    <name evidence="8" type="ORF">OY14_02425</name>
</gene>
<keyword evidence="3 6" id="KW-0694">RNA-binding</keyword>
<keyword evidence="4 6" id="KW-0689">Ribosomal protein</keyword>
<dbReference type="KEGG" id="bchi:OY14_02425"/>
<dbReference type="PANTHER" id="PTHR10744">
    <property type="entry name" value="40S RIBOSOMAL PROTEIN S11 FAMILY MEMBER"/>
    <property type="match status" value="1"/>
</dbReference>
<dbReference type="STRING" id="1245910.OY14_02425"/>
<sequence>MARENKKELIGKVVSDKMSKTIVVEIVQRKMHPIYHKYLKVSKKVKAHDEKEISKIGDKVKIIEVRPISKDKRWSLVEVLEKLK</sequence>
<dbReference type="PRINTS" id="PR00973">
    <property type="entry name" value="RIBOSOMALS17"/>
</dbReference>
<dbReference type="Pfam" id="PF00366">
    <property type="entry name" value="Ribosomal_S17"/>
    <property type="match status" value="1"/>
</dbReference>
<comment type="subunit">
    <text evidence="6">Part of the 30S ribosomal subunit.</text>
</comment>
<dbReference type="InterPro" id="IPR019979">
    <property type="entry name" value="Ribosomal_uS17_CS"/>
</dbReference>
<evidence type="ECO:0000256" key="1">
    <source>
        <dbReference type="ARBA" id="ARBA00010254"/>
    </source>
</evidence>
<name>A0A0A7V237_9SPIR</name>
<dbReference type="PANTHER" id="PTHR10744:SF1">
    <property type="entry name" value="SMALL RIBOSOMAL SUBUNIT PROTEIN US17M"/>
    <property type="match status" value="1"/>
</dbReference>
<dbReference type="Gene3D" id="2.40.50.140">
    <property type="entry name" value="Nucleic acid-binding proteins"/>
    <property type="match status" value="1"/>
</dbReference>